<gene>
    <name evidence="2" type="ORF">HD601_005372</name>
</gene>
<organism evidence="2 3">
    <name type="scientific">Jiangella mangrovi</name>
    <dbReference type="NCBI Taxonomy" id="1524084"/>
    <lineage>
        <taxon>Bacteria</taxon>
        <taxon>Bacillati</taxon>
        <taxon>Actinomycetota</taxon>
        <taxon>Actinomycetes</taxon>
        <taxon>Jiangellales</taxon>
        <taxon>Jiangellaceae</taxon>
        <taxon>Jiangella</taxon>
    </lineage>
</organism>
<dbReference type="InterPro" id="IPR050742">
    <property type="entry name" value="Helicase_Restrict-Modif_Enz"/>
</dbReference>
<dbReference type="Gene3D" id="3.40.50.300">
    <property type="entry name" value="P-loop containing nucleotide triphosphate hydrolases"/>
    <property type="match status" value="2"/>
</dbReference>
<dbReference type="GO" id="GO:0003677">
    <property type="term" value="F:DNA binding"/>
    <property type="evidence" value="ECO:0007669"/>
    <property type="project" value="InterPro"/>
</dbReference>
<dbReference type="GO" id="GO:0004386">
    <property type="term" value="F:helicase activity"/>
    <property type="evidence" value="ECO:0007669"/>
    <property type="project" value="UniProtKB-KW"/>
</dbReference>
<dbReference type="SMART" id="SM00487">
    <property type="entry name" value="DEXDc"/>
    <property type="match status" value="1"/>
</dbReference>
<dbReference type="PANTHER" id="PTHR47396">
    <property type="entry name" value="TYPE I RESTRICTION ENZYME ECOKI R PROTEIN"/>
    <property type="match status" value="1"/>
</dbReference>
<dbReference type="GO" id="GO:0005829">
    <property type="term" value="C:cytosol"/>
    <property type="evidence" value="ECO:0007669"/>
    <property type="project" value="TreeGrafter"/>
</dbReference>
<dbReference type="RefSeq" id="WP_184827107.1">
    <property type="nucleotide sequence ID" value="NZ_JACHMM010000001.1"/>
</dbReference>
<keyword evidence="2" id="KW-0347">Helicase</keyword>
<dbReference type="InterPro" id="IPR027417">
    <property type="entry name" value="P-loop_NTPase"/>
</dbReference>
<dbReference type="InterPro" id="IPR006935">
    <property type="entry name" value="Helicase/UvrB_N"/>
</dbReference>
<dbReference type="GO" id="GO:0005524">
    <property type="term" value="F:ATP binding"/>
    <property type="evidence" value="ECO:0007669"/>
    <property type="project" value="InterPro"/>
</dbReference>
<name>A0A7W9LP37_9ACTN</name>
<evidence type="ECO:0000313" key="2">
    <source>
        <dbReference type="EMBL" id="MBB5790797.1"/>
    </source>
</evidence>
<feature type="domain" description="Helicase ATP-binding" evidence="1">
    <location>
        <begin position="36"/>
        <end position="216"/>
    </location>
</feature>
<dbReference type="PANTHER" id="PTHR47396:SF1">
    <property type="entry name" value="ATP-DEPENDENT HELICASE IRC3-RELATED"/>
    <property type="match status" value="1"/>
</dbReference>
<dbReference type="InterPro" id="IPR014001">
    <property type="entry name" value="Helicase_ATP-bd"/>
</dbReference>
<dbReference type="AlphaFoldDB" id="A0A7W9LP37"/>
<keyword evidence="2" id="KW-0547">Nucleotide-binding</keyword>
<keyword evidence="3" id="KW-1185">Reference proteome</keyword>
<dbReference type="SUPFAM" id="SSF52540">
    <property type="entry name" value="P-loop containing nucleoside triphosphate hydrolases"/>
    <property type="match status" value="2"/>
</dbReference>
<comment type="caution">
    <text evidence="2">The sequence shown here is derived from an EMBL/GenBank/DDBJ whole genome shotgun (WGS) entry which is preliminary data.</text>
</comment>
<evidence type="ECO:0000259" key="1">
    <source>
        <dbReference type="PROSITE" id="PS51192"/>
    </source>
</evidence>
<dbReference type="GO" id="GO:0016787">
    <property type="term" value="F:hydrolase activity"/>
    <property type="evidence" value="ECO:0007669"/>
    <property type="project" value="InterPro"/>
</dbReference>
<evidence type="ECO:0000313" key="3">
    <source>
        <dbReference type="Proteomes" id="UP000542813"/>
    </source>
</evidence>
<dbReference type="EMBL" id="JACHMM010000001">
    <property type="protein sequence ID" value="MBB5790797.1"/>
    <property type="molecule type" value="Genomic_DNA"/>
</dbReference>
<protein>
    <submittedName>
        <fullName evidence="2">Superfamily II DNA or RNA helicase</fullName>
    </submittedName>
</protein>
<dbReference type="Pfam" id="PF04851">
    <property type="entry name" value="ResIII"/>
    <property type="match status" value="1"/>
</dbReference>
<keyword evidence="2" id="KW-0378">Hydrolase</keyword>
<dbReference type="PROSITE" id="PS51192">
    <property type="entry name" value="HELICASE_ATP_BIND_1"/>
    <property type="match status" value="1"/>
</dbReference>
<accession>A0A7W9LP37</accession>
<reference evidence="2 3" key="1">
    <citation type="submission" date="2020-08" db="EMBL/GenBank/DDBJ databases">
        <title>Sequencing the genomes of 1000 actinobacteria strains.</title>
        <authorList>
            <person name="Klenk H.-P."/>
        </authorList>
    </citation>
    <scope>NUCLEOTIDE SEQUENCE [LARGE SCALE GENOMIC DNA]</scope>
    <source>
        <strain evidence="2 3">DSM 102122</strain>
    </source>
</reference>
<keyword evidence="2" id="KW-0067">ATP-binding</keyword>
<proteinExistence type="predicted"/>
<sequence>MRDADPAPRIQAQWSDVGYPRPFRKHQRLALDALSTAFANGRRRAWVVLPPGAGKTLVGLEAARRLGQPIVVFGPNTAIQGQWLAAWREFTPSHIPAGSDRSLELPVTALTYQSLATFDPDAEVDEEGHGRATGPRTGTLRDRLHENGRALVEALETAGPITVVLDECHHLLEVWGRLLAELLEDLPRAHVIGLTGTPPNTLTADQAELVDRLFGSPLYSTSIPSVVREGHLAPFAELAWFTSPSPTESQWLAAQAERFAELQNDLLAPDFASFGFLSWLDERFVSRRTLIDDGGSAAPAVAWSRFEGDAPELAAAALRFHHAGLLALPKGAVVREEHRHDPTAQDWVTLLHDYVTACLLPSDQPRDQAAVDEIRAALPGVGYQLTKRGIRRGRSPVDRVLARSEATTDATAEILAAESANLGGRLRALVLCDHERASATLPARLRGVLDAEAGSARMVLATLLADPRTAGLNPVMVTGRAVATDAATARTLVDFVAGHAPDLDLDAVPPEANGPVDITGRWRSRHWVPLVTRFYETGATRALVGTRALLGEGWDARGVNTLVDLTTATTPTAVVQTRGRALRIDPDWPEKVAHTWTVVCVSEEHPGGTSSWDRFVRKHEGYFAVTDSGEIAAGVGHVDPRLSPFAPPPVAEFAAENALMLARAEDRDRVRALWKVGTPYGDELVHTIRVTPRSGRQPGWSAPADVLPDRRPPALVPASHGAVGEGVPVRRDGRTARWRQAAVATASTVAVLLAALALTAVWWPASVATLVVAALAGGAQVRRIRAARLAAGRDLAALATGPDPLVFAAAVADALHETGLSTVGAAAVTAAVERDGTYRIVLAGADAETSRLFVGAVDEVLAPPVSPRYVVPRYLVDRLPADDAALRRAGRDWLAGDAPPNAVVYHAVPSVLGVNAGRVRAFAAAWNRWVSGGAPVRTATPEGEGILVTHRGLDPFAATTALRVAWR</sequence>
<dbReference type="CDD" id="cd18785">
    <property type="entry name" value="SF2_C"/>
    <property type="match status" value="1"/>
</dbReference>
<dbReference type="Proteomes" id="UP000542813">
    <property type="component" value="Unassembled WGS sequence"/>
</dbReference>